<dbReference type="Proteomes" id="UP000326678">
    <property type="component" value="Chromosome Gxm1"/>
</dbReference>
<sequence length="49" mass="5769">MTEARCCNVVAKAWIKPFSTPSRFNKKAIALSQQRQKCDRYNLYLFLND</sequence>
<dbReference type="AlphaFoldDB" id="A0A5P8VVP3"/>
<accession>A0A5P8VVP3</accession>
<reference evidence="1 2" key="1">
    <citation type="submission" date="2019-10" db="EMBL/GenBank/DDBJ databases">
        <title>Genomic and transcriptomic insights into the perfect genentic adaptation of a filamentous nitrogen-fixing cyanobacterium to rice fields.</title>
        <authorList>
            <person name="Chen Z."/>
        </authorList>
    </citation>
    <scope>NUCLEOTIDE SEQUENCE [LARGE SCALE GENOMIC DNA]</scope>
    <source>
        <strain evidence="1">CCNUC1</strain>
    </source>
</reference>
<keyword evidence="2" id="KW-1185">Reference proteome</keyword>
<gene>
    <name evidence="1" type="ORF">GXM_01892</name>
</gene>
<evidence type="ECO:0000313" key="1">
    <source>
        <dbReference type="EMBL" id="QFS44417.1"/>
    </source>
</evidence>
<name>A0A5P8VVP3_9NOSO</name>
<protein>
    <submittedName>
        <fullName evidence="1">Uncharacterized protein</fullName>
    </submittedName>
</protein>
<evidence type="ECO:0000313" key="2">
    <source>
        <dbReference type="Proteomes" id="UP000326678"/>
    </source>
</evidence>
<dbReference type="EMBL" id="CP045226">
    <property type="protein sequence ID" value="QFS44417.1"/>
    <property type="molecule type" value="Genomic_DNA"/>
</dbReference>
<dbReference type="RefSeq" id="WP_194198739.1">
    <property type="nucleotide sequence ID" value="NZ_CP045226.1"/>
</dbReference>
<dbReference type="KEGG" id="nsh:GXM_01892"/>
<organism evidence="1 2">
    <name type="scientific">Nostoc sphaeroides CCNUC1</name>
    <dbReference type="NCBI Taxonomy" id="2653204"/>
    <lineage>
        <taxon>Bacteria</taxon>
        <taxon>Bacillati</taxon>
        <taxon>Cyanobacteriota</taxon>
        <taxon>Cyanophyceae</taxon>
        <taxon>Nostocales</taxon>
        <taxon>Nostocaceae</taxon>
        <taxon>Nostoc</taxon>
    </lineage>
</organism>
<proteinExistence type="predicted"/>